<dbReference type="AlphaFoldDB" id="A0A8J4H271"/>
<dbReference type="GO" id="GO:0016491">
    <property type="term" value="F:oxidoreductase activity"/>
    <property type="evidence" value="ECO:0007669"/>
    <property type="project" value="UniProtKB-KW"/>
</dbReference>
<protein>
    <submittedName>
        <fullName evidence="4">Putative NAD(P)H nitroreductase YodC</fullName>
    </submittedName>
</protein>
<dbReference type="PANTHER" id="PTHR43673:SF3">
    <property type="entry name" value="NAD(P)H NITROREDUCTASE YODC-RELATED"/>
    <property type="match status" value="1"/>
</dbReference>
<reference evidence="4" key="1">
    <citation type="submission" date="2021-04" db="EMBL/GenBank/DDBJ databases">
        <title>Draft genome sequence of Xylanibacillus composti strain K13.</title>
        <authorList>
            <person name="Uke A."/>
            <person name="Chhe C."/>
            <person name="Baramee S."/>
            <person name="Kosugi A."/>
        </authorList>
    </citation>
    <scope>NUCLEOTIDE SEQUENCE</scope>
    <source>
        <strain evidence="4">K13</strain>
    </source>
</reference>
<evidence type="ECO:0000259" key="3">
    <source>
        <dbReference type="Pfam" id="PF00881"/>
    </source>
</evidence>
<proteinExistence type="inferred from homology"/>
<comment type="caution">
    <text evidence="4">The sequence shown here is derived from an EMBL/GenBank/DDBJ whole genome shotgun (WGS) entry which is preliminary data.</text>
</comment>
<feature type="domain" description="Nitroreductase" evidence="3">
    <location>
        <begin position="14"/>
        <end position="188"/>
    </location>
</feature>
<evidence type="ECO:0000256" key="1">
    <source>
        <dbReference type="ARBA" id="ARBA00007118"/>
    </source>
</evidence>
<dbReference type="InterPro" id="IPR029479">
    <property type="entry name" value="Nitroreductase"/>
</dbReference>
<dbReference type="CDD" id="cd02137">
    <property type="entry name" value="MhqN-like"/>
    <property type="match status" value="1"/>
</dbReference>
<dbReference type="PANTHER" id="PTHR43673">
    <property type="entry name" value="NAD(P)H NITROREDUCTASE YDGI-RELATED"/>
    <property type="match status" value="1"/>
</dbReference>
<evidence type="ECO:0000256" key="2">
    <source>
        <dbReference type="ARBA" id="ARBA00023002"/>
    </source>
</evidence>
<accession>A0A8J4H271</accession>
<organism evidence="4 5">
    <name type="scientific">Xylanibacillus composti</name>
    <dbReference type="NCBI Taxonomy" id="1572762"/>
    <lineage>
        <taxon>Bacteria</taxon>
        <taxon>Bacillati</taxon>
        <taxon>Bacillota</taxon>
        <taxon>Bacilli</taxon>
        <taxon>Bacillales</taxon>
        <taxon>Paenibacillaceae</taxon>
        <taxon>Xylanibacillus</taxon>
    </lineage>
</organism>
<name>A0A8J4H271_9BACL</name>
<gene>
    <name evidence="4" type="primary">yodC</name>
    <name evidence="4" type="ORF">XYCOK13_24070</name>
</gene>
<dbReference type="SUPFAM" id="SSF55469">
    <property type="entry name" value="FMN-dependent nitroreductase-like"/>
    <property type="match status" value="1"/>
</dbReference>
<dbReference type="Gene3D" id="3.40.109.10">
    <property type="entry name" value="NADH Oxidase"/>
    <property type="match status" value="1"/>
</dbReference>
<sequence length="217" mass="24300">MQDTKHQIIAEIMRERSSVRKYKKGLRIPKETLEEIIALAGTAPSGWNLQHWKFIVVQEEERKQRLLPIAYNQEQIVDCSAVVAVLGDWEADKNAEKVCDAAVQAGYMTPQARDILVKQIHTTYATDATIDAKDGTINPSLAAMQLMLAAAALGISSCPIGGFKHDELRRELQFPDRYKPIMLITLGYAEKPAHQTIRFPVEDILDYETFGGSTSNQ</sequence>
<dbReference type="EMBL" id="BOVK01000031">
    <property type="protein sequence ID" value="GIQ69583.1"/>
    <property type="molecule type" value="Genomic_DNA"/>
</dbReference>
<evidence type="ECO:0000313" key="4">
    <source>
        <dbReference type="EMBL" id="GIQ69583.1"/>
    </source>
</evidence>
<dbReference type="InterPro" id="IPR000415">
    <property type="entry name" value="Nitroreductase-like"/>
</dbReference>
<dbReference type="Pfam" id="PF00881">
    <property type="entry name" value="Nitroreductase"/>
    <property type="match status" value="1"/>
</dbReference>
<evidence type="ECO:0000313" key="5">
    <source>
        <dbReference type="Proteomes" id="UP000677918"/>
    </source>
</evidence>
<dbReference type="Proteomes" id="UP000677918">
    <property type="component" value="Unassembled WGS sequence"/>
</dbReference>
<keyword evidence="5" id="KW-1185">Reference proteome</keyword>
<keyword evidence="2" id="KW-0560">Oxidoreductase</keyword>
<comment type="similarity">
    <text evidence="1">Belongs to the nitroreductase family.</text>
</comment>